<dbReference type="Pfam" id="PF00535">
    <property type="entry name" value="Glycos_transf_2"/>
    <property type="match status" value="1"/>
</dbReference>
<dbReference type="Proteomes" id="UP000233781">
    <property type="component" value="Unassembled WGS sequence"/>
</dbReference>
<dbReference type="InterPro" id="IPR001173">
    <property type="entry name" value="Glyco_trans_2-like"/>
</dbReference>
<dbReference type="CDD" id="cd04179">
    <property type="entry name" value="DPM_DPG-synthase_like"/>
    <property type="match status" value="1"/>
</dbReference>
<keyword evidence="4" id="KW-1185">Reference proteome</keyword>
<dbReference type="PANTHER" id="PTHR48090:SF7">
    <property type="entry name" value="RFBJ PROTEIN"/>
    <property type="match status" value="1"/>
</dbReference>
<dbReference type="InterPro" id="IPR029044">
    <property type="entry name" value="Nucleotide-diphossugar_trans"/>
</dbReference>
<evidence type="ECO:0000259" key="2">
    <source>
        <dbReference type="Pfam" id="PF00535"/>
    </source>
</evidence>
<reference evidence="3 4" key="1">
    <citation type="submission" date="2017-12" db="EMBL/GenBank/DDBJ databases">
        <title>Sequencing the genomes of 1000 Actinobacteria strains.</title>
        <authorList>
            <person name="Klenk H.-P."/>
        </authorList>
    </citation>
    <scope>NUCLEOTIDE SEQUENCE [LARGE SCALE GENOMIC DNA]</scope>
    <source>
        <strain evidence="3 4">DSM 12806</strain>
    </source>
</reference>
<evidence type="ECO:0000256" key="1">
    <source>
        <dbReference type="ARBA" id="ARBA00006739"/>
    </source>
</evidence>
<keyword evidence="3" id="KW-0808">Transferase</keyword>
<proteinExistence type="inferred from homology"/>
<feature type="domain" description="Glycosyltransferase 2-like" evidence="2">
    <location>
        <begin position="29"/>
        <end position="144"/>
    </location>
</feature>
<dbReference type="GO" id="GO:0016740">
    <property type="term" value="F:transferase activity"/>
    <property type="evidence" value="ECO:0007669"/>
    <property type="project" value="UniProtKB-KW"/>
</dbReference>
<accession>A0A2N3YJ56</accession>
<gene>
    <name evidence="3" type="ORF">ATL31_1719</name>
</gene>
<sequence>MTGPTCTVGRGGPRERLVWLVVTATCDLVLPCRDEAAALPGVFALVPDGMHVVVVDNGSTDDTAEVARAHGATVVHEATPGYGAAVHAGVEAATAEYVAVLDGDGSMDPRDVLPLLDDVRSGRATMACGRRRPSRPGVWPWHARAGNAAVLAWLRRSTGLPVRDIAPMRVCRRQDLLDLGVLDRRFGYPVELLVRAQRAGWTFTERDITYHPRAEGTRSKVSGSVTGTLRAGRDFAAVLAQYGLR</sequence>
<dbReference type="SUPFAM" id="SSF53448">
    <property type="entry name" value="Nucleotide-diphospho-sugar transferases"/>
    <property type="match status" value="1"/>
</dbReference>
<comment type="caution">
    <text evidence="3">The sequence shown here is derived from an EMBL/GenBank/DDBJ whole genome shotgun (WGS) entry which is preliminary data.</text>
</comment>
<name>A0A2N3YJ56_9MICO</name>
<dbReference type="Gene3D" id="3.90.550.10">
    <property type="entry name" value="Spore Coat Polysaccharide Biosynthesis Protein SpsA, Chain A"/>
    <property type="match status" value="1"/>
</dbReference>
<evidence type="ECO:0000313" key="4">
    <source>
        <dbReference type="Proteomes" id="UP000233781"/>
    </source>
</evidence>
<dbReference type="AlphaFoldDB" id="A0A2N3YJ56"/>
<organism evidence="3 4">
    <name type="scientific">Phycicoccus duodecadis</name>
    <dbReference type="NCBI Taxonomy" id="173053"/>
    <lineage>
        <taxon>Bacteria</taxon>
        <taxon>Bacillati</taxon>
        <taxon>Actinomycetota</taxon>
        <taxon>Actinomycetes</taxon>
        <taxon>Micrococcales</taxon>
        <taxon>Intrasporangiaceae</taxon>
        <taxon>Phycicoccus</taxon>
    </lineage>
</organism>
<dbReference type="PANTHER" id="PTHR48090">
    <property type="entry name" value="UNDECAPRENYL-PHOSPHATE 4-DEOXY-4-FORMAMIDO-L-ARABINOSE TRANSFERASE-RELATED"/>
    <property type="match status" value="1"/>
</dbReference>
<evidence type="ECO:0000313" key="3">
    <source>
        <dbReference type="EMBL" id="PKW26892.1"/>
    </source>
</evidence>
<dbReference type="EMBL" id="PJNE01000001">
    <property type="protein sequence ID" value="PKW26892.1"/>
    <property type="molecule type" value="Genomic_DNA"/>
</dbReference>
<dbReference type="InterPro" id="IPR050256">
    <property type="entry name" value="Glycosyltransferase_2"/>
</dbReference>
<protein>
    <submittedName>
        <fullName evidence="3">Glycosyl transferase family 2</fullName>
    </submittedName>
</protein>
<comment type="similarity">
    <text evidence="1">Belongs to the glycosyltransferase 2 family.</text>
</comment>